<dbReference type="AlphaFoldDB" id="A0A397SDX7"/>
<protein>
    <recommendedName>
        <fullName evidence="1">TLDc domain-containing protein</fullName>
    </recommendedName>
</protein>
<gene>
    <name evidence="2" type="ORF">C1645_834343</name>
</gene>
<sequence>MKKDKKTTSQKIICKPSDKLKLNTTKIITYHHTELISKWINRSDKLASPYEFKLLFRRSRDGATRNKFHEICDDQSRTVTIVKVKDSNEILGGYNPIEWKSDGEYASTKDSFIFSFNNDRIENYILSHV</sequence>
<keyword evidence="3" id="KW-1185">Reference proteome</keyword>
<name>A0A397SDX7_9GLOM</name>
<dbReference type="InterPro" id="IPR006571">
    <property type="entry name" value="TLDc_dom"/>
</dbReference>
<comment type="caution">
    <text evidence="2">The sequence shown here is derived from an EMBL/GenBank/DDBJ whole genome shotgun (WGS) entry which is preliminary data.</text>
</comment>
<dbReference type="PROSITE" id="PS51886">
    <property type="entry name" value="TLDC"/>
    <property type="match status" value="1"/>
</dbReference>
<evidence type="ECO:0000313" key="3">
    <source>
        <dbReference type="Proteomes" id="UP000265703"/>
    </source>
</evidence>
<reference evidence="2 3" key="1">
    <citation type="submission" date="2018-06" db="EMBL/GenBank/DDBJ databases">
        <title>Comparative genomics reveals the genomic features of Rhizophagus irregularis, R. cerebriforme, R. diaphanum and Gigaspora rosea, and their symbiotic lifestyle signature.</title>
        <authorList>
            <person name="Morin E."/>
            <person name="San Clemente H."/>
            <person name="Chen E.C.H."/>
            <person name="De La Providencia I."/>
            <person name="Hainaut M."/>
            <person name="Kuo A."/>
            <person name="Kohler A."/>
            <person name="Murat C."/>
            <person name="Tang N."/>
            <person name="Roy S."/>
            <person name="Loubradou J."/>
            <person name="Henrissat B."/>
            <person name="Grigoriev I.V."/>
            <person name="Corradi N."/>
            <person name="Roux C."/>
            <person name="Martin F.M."/>
        </authorList>
    </citation>
    <scope>NUCLEOTIDE SEQUENCE [LARGE SCALE GENOMIC DNA]</scope>
    <source>
        <strain evidence="2 3">DAOM 227022</strain>
    </source>
</reference>
<dbReference type="Proteomes" id="UP000265703">
    <property type="component" value="Unassembled WGS sequence"/>
</dbReference>
<dbReference type="OrthoDB" id="2439862at2759"/>
<accession>A0A397SDX7</accession>
<evidence type="ECO:0000259" key="1">
    <source>
        <dbReference type="PROSITE" id="PS51886"/>
    </source>
</evidence>
<evidence type="ECO:0000313" key="2">
    <source>
        <dbReference type="EMBL" id="RIA83079.1"/>
    </source>
</evidence>
<dbReference type="Pfam" id="PF07534">
    <property type="entry name" value="TLD"/>
    <property type="match status" value="1"/>
</dbReference>
<organism evidence="2 3">
    <name type="scientific">Glomus cerebriforme</name>
    <dbReference type="NCBI Taxonomy" id="658196"/>
    <lineage>
        <taxon>Eukaryota</taxon>
        <taxon>Fungi</taxon>
        <taxon>Fungi incertae sedis</taxon>
        <taxon>Mucoromycota</taxon>
        <taxon>Glomeromycotina</taxon>
        <taxon>Glomeromycetes</taxon>
        <taxon>Glomerales</taxon>
        <taxon>Glomeraceae</taxon>
        <taxon>Glomus</taxon>
    </lineage>
</organism>
<dbReference type="EMBL" id="QKYT01000601">
    <property type="protein sequence ID" value="RIA83079.1"/>
    <property type="molecule type" value="Genomic_DNA"/>
</dbReference>
<proteinExistence type="predicted"/>
<feature type="domain" description="TLDc" evidence="1">
    <location>
        <begin position="26"/>
        <end position="129"/>
    </location>
</feature>